<dbReference type="AlphaFoldDB" id="A0A017TC79"/>
<protein>
    <submittedName>
        <fullName evidence="2">Uncharacterized protein</fullName>
    </submittedName>
</protein>
<name>A0A017TC79_9BACT</name>
<gene>
    <name evidence="2" type="ORF">CAP_2037</name>
</gene>
<dbReference type="EMBL" id="ASRX01000016">
    <property type="protein sequence ID" value="EYF06507.1"/>
    <property type="molecule type" value="Genomic_DNA"/>
</dbReference>
<sequence>MALASCKSAKPAEPTKPPEPAAPPIAMVHSSVVATSCPQVTQFNAKQAENAIKKLVEPCERIPGGAARFTATMLPGGQIQLGSPEGDPVEGTVPTCVTKNVLTHKVFLRKACVFQVELEERPIMAPQPAQSQTGTDS</sequence>
<dbReference type="Proteomes" id="UP000019678">
    <property type="component" value="Unassembled WGS sequence"/>
</dbReference>
<accession>A0A017TC79</accession>
<organism evidence="2 3">
    <name type="scientific">Chondromyces apiculatus DSM 436</name>
    <dbReference type="NCBI Taxonomy" id="1192034"/>
    <lineage>
        <taxon>Bacteria</taxon>
        <taxon>Pseudomonadati</taxon>
        <taxon>Myxococcota</taxon>
        <taxon>Polyangia</taxon>
        <taxon>Polyangiales</taxon>
        <taxon>Polyangiaceae</taxon>
        <taxon>Chondromyces</taxon>
    </lineage>
</organism>
<feature type="compositionally biased region" description="Pro residues" evidence="1">
    <location>
        <begin position="14"/>
        <end position="23"/>
    </location>
</feature>
<comment type="caution">
    <text evidence="2">The sequence shown here is derived from an EMBL/GenBank/DDBJ whole genome shotgun (WGS) entry which is preliminary data.</text>
</comment>
<reference evidence="2 3" key="1">
    <citation type="submission" date="2013-05" db="EMBL/GenBank/DDBJ databases">
        <title>Genome assembly of Chondromyces apiculatus DSM 436.</title>
        <authorList>
            <person name="Sharma G."/>
            <person name="Khatri I."/>
            <person name="Kaur C."/>
            <person name="Mayilraj S."/>
            <person name="Subramanian S."/>
        </authorList>
    </citation>
    <scope>NUCLEOTIDE SEQUENCE [LARGE SCALE GENOMIC DNA]</scope>
    <source>
        <strain evidence="2 3">DSM 436</strain>
    </source>
</reference>
<evidence type="ECO:0000313" key="2">
    <source>
        <dbReference type="EMBL" id="EYF06507.1"/>
    </source>
</evidence>
<feature type="region of interest" description="Disordered" evidence="1">
    <location>
        <begin position="1"/>
        <end position="24"/>
    </location>
</feature>
<keyword evidence="3" id="KW-1185">Reference proteome</keyword>
<evidence type="ECO:0000256" key="1">
    <source>
        <dbReference type="SAM" id="MobiDB-lite"/>
    </source>
</evidence>
<proteinExistence type="predicted"/>
<evidence type="ECO:0000313" key="3">
    <source>
        <dbReference type="Proteomes" id="UP000019678"/>
    </source>
</evidence>
<dbReference type="STRING" id="1192034.CAP_2037"/>